<evidence type="ECO:0000313" key="2">
    <source>
        <dbReference type="Proteomes" id="UP001155144"/>
    </source>
</evidence>
<organism evidence="1 2">
    <name type="scientific">Salinibacter ruber</name>
    <dbReference type="NCBI Taxonomy" id="146919"/>
    <lineage>
        <taxon>Bacteria</taxon>
        <taxon>Pseudomonadati</taxon>
        <taxon>Rhodothermota</taxon>
        <taxon>Rhodothermia</taxon>
        <taxon>Rhodothermales</taxon>
        <taxon>Salinibacteraceae</taxon>
        <taxon>Salinibacter</taxon>
    </lineage>
</organism>
<dbReference type="RefSeq" id="WP_259040392.1">
    <property type="nucleotide sequence ID" value="NZ_JANUAW010000013.1"/>
</dbReference>
<accession>A0A9X2V7B8</accession>
<sequence length="111" mass="12339">MIGDALLERIRSGGPAILLDKACWLVWPSERRSEVSAAMSSAQFVHFNAPVLAVQRSGQMEYFGEDGELGWTSNLAWPRANLEMARLPGRLDFLAEDIYEKNPNGDNSTRA</sequence>
<protein>
    <submittedName>
        <fullName evidence="1">Uncharacterized protein</fullName>
    </submittedName>
</protein>
<reference evidence="1" key="1">
    <citation type="submission" date="2022-08" db="EMBL/GenBank/DDBJ databases">
        <title>Genomic Encyclopedia of Type Strains, Phase V (KMG-V): Genome sequencing to study the core and pangenomes of soil and plant-associated prokaryotes.</title>
        <authorList>
            <person name="Whitman W."/>
        </authorList>
    </citation>
    <scope>NUCLEOTIDE SEQUENCE</scope>
    <source>
        <strain evidence="1">SP3026</strain>
    </source>
</reference>
<evidence type="ECO:0000313" key="1">
    <source>
        <dbReference type="EMBL" id="MCS4122662.1"/>
    </source>
</evidence>
<comment type="caution">
    <text evidence="1">The sequence shown here is derived from an EMBL/GenBank/DDBJ whole genome shotgun (WGS) entry which is preliminary data.</text>
</comment>
<gene>
    <name evidence="1" type="ORF">GGP45_003029</name>
</gene>
<dbReference type="EMBL" id="JANUBL010000008">
    <property type="protein sequence ID" value="MCS4122662.1"/>
    <property type="molecule type" value="Genomic_DNA"/>
</dbReference>
<dbReference type="Proteomes" id="UP001155144">
    <property type="component" value="Unassembled WGS sequence"/>
</dbReference>
<name>A0A9X2V7B8_9BACT</name>
<proteinExistence type="predicted"/>
<dbReference type="AlphaFoldDB" id="A0A9X2V7B8"/>